<gene>
    <name evidence="2" type="ORF">EOD73_13105</name>
</gene>
<dbReference type="EMBL" id="SACM01000003">
    <property type="protein sequence ID" value="RVT85048.1"/>
    <property type="molecule type" value="Genomic_DNA"/>
</dbReference>
<evidence type="ECO:0000313" key="3">
    <source>
        <dbReference type="Proteomes" id="UP000288587"/>
    </source>
</evidence>
<dbReference type="AlphaFoldDB" id="A0A437LI20"/>
<dbReference type="RefSeq" id="WP_127683451.1">
    <property type="nucleotide sequence ID" value="NZ_SACM01000003.1"/>
</dbReference>
<organism evidence="2 3">
    <name type="scientific">Inhella crocodyli</name>
    <dbReference type="NCBI Taxonomy" id="2499851"/>
    <lineage>
        <taxon>Bacteria</taxon>
        <taxon>Pseudomonadati</taxon>
        <taxon>Pseudomonadota</taxon>
        <taxon>Betaproteobacteria</taxon>
        <taxon>Burkholderiales</taxon>
        <taxon>Sphaerotilaceae</taxon>
        <taxon>Inhella</taxon>
    </lineage>
</organism>
<feature type="transmembrane region" description="Helical" evidence="1">
    <location>
        <begin position="482"/>
        <end position="502"/>
    </location>
</feature>
<sequence>MQALHDHLQALDPEAPRAQRHLALVALLDGVRRPVRAGAPLDPELPLSRLRALCQHLADTPDAQRRLQDFLAAVAGGVDAPALLADHGFARQPSLLSEVRRRLALRWLPRTPDTDDLGELLQLLFRPGDVAWLRALPPELLEPLGALVGQALPQGWPAALHDALMLLGSAVAGAAHGPDLRRRMAPELLQSRPFRQLPAALSALRTAQEAGDVAETLRQAAYLRALIEACREAADSVFQHLEAHGVSVDIVFSTEQLKARLARMEALLDALLSPPASGAWRALLVQLVEINGQRGLRQLVGEQFGLMARQMAERHAETGEHYITTDRAGYRDMLRRAAGGGLVIAGTTFAKFGIAAVGLGAFWTGLWSGVNYAISFLVVMLLHWTVATKQPAMTAPALADSLAGLKPNRDDAEEDAAIEGFVDRVAQLIRSQFAGIVGNVAICGPVVLAVQLIAQQWQGAPLVGEATARYVLHSQTLLGPTLLFAAFTGVLLFLSSLVAGWAENAFVFHRLDSTLAWNPRIARVLGAKRAQAWAAWWRRNISGVVANTSLGLMLGVVPALLAFVGVGLEVRHVTLSTGQLAAALGALGPSLLATPEFWWCMAALVGIGVLNLGVSFWLALRVAIRSRGVQVRDRSRLRAALWRRVRRDPMSFLRPPAETP</sequence>
<evidence type="ECO:0000256" key="1">
    <source>
        <dbReference type="SAM" id="Phobius"/>
    </source>
</evidence>
<accession>A0A437LI20</accession>
<feature type="transmembrane region" description="Helical" evidence="1">
    <location>
        <begin position="369"/>
        <end position="387"/>
    </location>
</feature>
<feature type="transmembrane region" description="Helical" evidence="1">
    <location>
        <begin position="433"/>
        <end position="454"/>
    </location>
</feature>
<reference evidence="2 3" key="1">
    <citation type="submission" date="2019-01" db="EMBL/GenBank/DDBJ databases">
        <authorList>
            <person name="Chen W.-M."/>
        </authorList>
    </citation>
    <scope>NUCLEOTIDE SEQUENCE [LARGE SCALE GENOMIC DNA]</scope>
    <source>
        <strain evidence="2 3">CCP-18</strain>
    </source>
</reference>
<keyword evidence="3" id="KW-1185">Reference proteome</keyword>
<dbReference type="PIRSF" id="PIRSF015380">
    <property type="entry name" value="Site-sp_rcmb"/>
    <property type="match status" value="1"/>
</dbReference>
<protein>
    <submittedName>
        <fullName evidence="2">Recombinase</fullName>
    </submittedName>
</protein>
<keyword evidence="1" id="KW-0472">Membrane</keyword>
<proteinExistence type="predicted"/>
<dbReference type="InterPro" id="IPR011385">
    <property type="entry name" value="Site-sp_rcmbase"/>
</dbReference>
<dbReference type="Proteomes" id="UP000288587">
    <property type="component" value="Unassembled WGS sequence"/>
</dbReference>
<feature type="transmembrane region" description="Helical" evidence="1">
    <location>
        <begin position="337"/>
        <end position="363"/>
    </location>
</feature>
<keyword evidence="1" id="KW-0812">Transmembrane</keyword>
<dbReference type="OrthoDB" id="5688397at2"/>
<feature type="transmembrane region" description="Helical" evidence="1">
    <location>
        <begin position="597"/>
        <end position="620"/>
    </location>
</feature>
<evidence type="ECO:0000313" key="2">
    <source>
        <dbReference type="EMBL" id="RVT85048.1"/>
    </source>
</evidence>
<feature type="transmembrane region" description="Helical" evidence="1">
    <location>
        <begin position="544"/>
        <end position="568"/>
    </location>
</feature>
<keyword evidence="1" id="KW-1133">Transmembrane helix</keyword>
<comment type="caution">
    <text evidence="2">The sequence shown here is derived from an EMBL/GenBank/DDBJ whole genome shotgun (WGS) entry which is preliminary data.</text>
</comment>
<dbReference type="Pfam" id="PF10136">
    <property type="entry name" value="SpecificRecomb"/>
    <property type="match status" value="1"/>
</dbReference>
<name>A0A437LI20_9BURK</name>